<gene>
    <name evidence="1" type="ORF">L1987_78883</name>
</gene>
<keyword evidence="2" id="KW-1185">Reference proteome</keyword>
<comment type="caution">
    <text evidence="1">The sequence shown here is derived from an EMBL/GenBank/DDBJ whole genome shotgun (WGS) entry which is preliminary data.</text>
</comment>
<proteinExistence type="predicted"/>
<evidence type="ECO:0000313" key="1">
    <source>
        <dbReference type="EMBL" id="KAI3695880.1"/>
    </source>
</evidence>
<dbReference type="EMBL" id="CM042043">
    <property type="protein sequence ID" value="KAI3695880.1"/>
    <property type="molecule type" value="Genomic_DNA"/>
</dbReference>
<reference evidence="1 2" key="2">
    <citation type="journal article" date="2022" name="Mol. Ecol. Resour.">
        <title>The genomes of chicory, endive, great burdock and yacon provide insights into Asteraceae paleo-polyploidization history and plant inulin production.</title>
        <authorList>
            <person name="Fan W."/>
            <person name="Wang S."/>
            <person name="Wang H."/>
            <person name="Wang A."/>
            <person name="Jiang F."/>
            <person name="Liu H."/>
            <person name="Zhao H."/>
            <person name="Xu D."/>
            <person name="Zhang Y."/>
        </authorList>
    </citation>
    <scope>NUCLEOTIDE SEQUENCE [LARGE SCALE GENOMIC DNA]</scope>
    <source>
        <strain evidence="2">cv. Yunnan</strain>
        <tissue evidence="1">Leaves</tissue>
    </source>
</reference>
<evidence type="ECO:0000313" key="2">
    <source>
        <dbReference type="Proteomes" id="UP001056120"/>
    </source>
</evidence>
<protein>
    <submittedName>
        <fullName evidence="1">Uncharacterized protein</fullName>
    </submittedName>
</protein>
<accession>A0ACB8ZEY7</accession>
<organism evidence="1 2">
    <name type="scientific">Smallanthus sonchifolius</name>
    <dbReference type="NCBI Taxonomy" id="185202"/>
    <lineage>
        <taxon>Eukaryota</taxon>
        <taxon>Viridiplantae</taxon>
        <taxon>Streptophyta</taxon>
        <taxon>Embryophyta</taxon>
        <taxon>Tracheophyta</taxon>
        <taxon>Spermatophyta</taxon>
        <taxon>Magnoliopsida</taxon>
        <taxon>eudicotyledons</taxon>
        <taxon>Gunneridae</taxon>
        <taxon>Pentapetalae</taxon>
        <taxon>asterids</taxon>
        <taxon>campanulids</taxon>
        <taxon>Asterales</taxon>
        <taxon>Asteraceae</taxon>
        <taxon>Asteroideae</taxon>
        <taxon>Heliantheae alliance</taxon>
        <taxon>Millerieae</taxon>
        <taxon>Smallanthus</taxon>
    </lineage>
</organism>
<sequence>MILQSARKQVSARILISTRPSDVSSDVSPSWLSIYPRHLETNIISAMDDLNEFCGFELCSSCLRYSRIL</sequence>
<dbReference type="Proteomes" id="UP001056120">
    <property type="component" value="Linkage Group LG26"/>
</dbReference>
<reference evidence="2" key="1">
    <citation type="journal article" date="2022" name="Mol. Ecol. Resour.">
        <title>The genomes of chicory, endive, great burdock and yacon provide insights into Asteraceae palaeo-polyploidization history and plant inulin production.</title>
        <authorList>
            <person name="Fan W."/>
            <person name="Wang S."/>
            <person name="Wang H."/>
            <person name="Wang A."/>
            <person name="Jiang F."/>
            <person name="Liu H."/>
            <person name="Zhao H."/>
            <person name="Xu D."/>
            <person name="Zhang Y."/>
        </authorList>
    </citation>
    <scope>NUCLEOTIDE SEQUENCE [LARGE SCALE GENOMIC DNA]</scope>
    <source>
        <strain evidence="2">cv. Yunnan</strain>
    </source>
</reference>
<name>A0ACB8ZEY7_9ASTR</name>